<keyword evidence="3" id="KW-1185">Reference proteome</keyword>
<dbReference type="EMBL" id="CP034539">
    <property type="protein sequence ID" value="AZQ32252.1"/>
    <property type="molecule type" value="Genomic_DNA"/>
</dbReference>
<accession>A0A3Q9ENC5</accession>
<gene>
    <name evidence="2" type="ORF">EJ357_01165</name>
</gene>
<evidence type="ECO:0008006" key="4">
    <source>
        <dbReference type="Google" id="ProtNLM"/>
    </source>
</evidence>
<reference evidence="2 3" key="1">
    <citation type="journal article" date="2019" name="Int. J. Syst. Evol. Microbiol.">
        <title>Streptomyces cyaneochromogenes sp. nov., a blue pigment-producing actinomycete from manganese-contaminated soil.</title>
        <authorList>
            <person name="Tang X."/>
            <person name="Zhao J."/>
            <person name="Li K."/>
            <person name="Chen Z."/>
            <person name="Sun Y."/>
            <person name="Gao J."/>
        </authorList>
    </citation>
    <scope>NUCLEOTIDE SEQUENCE [LARGE SCALE GENOMIC DNA]</scope>
    <source>
        <strain evidence="2 3">MK-45</strain>
    </source>
</reference>
<dbReference type="AlphaFoldDB" id="A0A3Q9ENC5"/>
<feature type="chain" id="PRO_5018562954" description="Peptidase inhibitor" evidence="1">
    <location>
        <begin position="32"/>
        <end position="131"/>
    </location>
</feature>
<protein>
    <recommendedName>
        <fullName evidence="4">Peptidase inhibitor</fullName>
    </recommendedName>
</protein>
<dbReference type="RefSeq" id="WP_126387758.1">
    <property type="nucleotide sequence ID" value="NZ_CP034539.1"/>
</dbReference>
<keyword evidence="1" id="KW-0732">Signal</keyword>
<organism evidence="2 3">
    <name type="scientific">Streptomyces cyaneochromogenes</name>
    <dbReference type="NCBI Taxonomy" id="2496836"/>
    <lineage>
        <taxon>Bacteria</taxon>
        <taxon>Bacillati</taxon>
        <taxon>Actinomycetota</taxon>
        <taxon>Actinomycetes</taxon>
        <taxon>Kitasatosporales</taxon>
        <taxon>Streptomycetaceae</taxon>
        <taxon>Streptomyces</taxon>
    </lineage>
</organism>
<sequence>MRNKLRNLLAVAAVAAATGTTVLTGATGASAAAQADWAGCPDGNVCIYAEGRYSNIGAGDITNKYFRYGTYNLSNQVNEHWVLNNQNGPFEDAYVKLCTGYNGTGDCSKVLGPGYGEYLNLTPINSIVLYR</sequence>
<dbReference type="OrthoDB" id="4325857at2"/>
<name>A0A3Q9ENC5_9ACTN</name>
<evidence type="ECO:0000256" key="1">
    <source>
        <dbReference type="SAM" id="SignalP"/>
    </source>
</evidence>
<dbReference type="Proteomes" id="UP000280298">
    <property type="component" value="Chromosome"/>
</dbReference>
<dbReference type="KEGG" id="scya:EJ357_01165"/>
<evidence type="ECO:0000313" key="2">
    <source>
        <dbReference type="EMBL" id="AZQ32252.1"/>
    </source>
</evidence>
<evidence type="ECO:0000313" key="3">
    <source>
        <dbReference type="Proteomes" id="UP000280298"/>
    </source>
</evidence>
<feature type="signal peptide" evidence="1">
    <location>
        <begin position="1"/>
        <end position="31"/>
    </location>
</feature>
<proteinExistence type="predicted"/>